<evidence type="ECO:0000256" key="5">
    <source>
        <dbReference type="ARBA" id="ARBA00023136"/>
    </source>
</evidence>
<protein>
    <submittedName>
        <fullName evidence="7">Uncharacterized protein</fullName>
    </submittedName>
</protein>
<accession>A0A8D2NT68</accession>
<sequence>SKYISEIFSVLFLVLNLLKQLSFFHRNLCNHGKYFLAANSSLCGLAANNFFRNILHVRKASLVSALPMAVIPFLSTAIVYEAFVHDPLFSGKNLFIPFFTLKGLCFLYTMEHLLLALKLLWS</sequence>
<dbReference type="Pfam" id="PF07114">
    <property type="entry name" value="TMEM126"/>
    <property type="match status" value="1"/>
</dbReference>
<dbReference type="InterPro" id="IPR009801">
    <property type="entry name" value="TMEM126"/>
</dbReference>
<dbReference type="Proteomes" id="UP000694401">
    <property type="component" value="Unassembled WGS sequence"/>
</dbReference>
<evidence type="ECO:0000256" key="3">
    <source>
        <dbReference type="ARBA" id="ARBA00022989"/>
    </source>
</evidence>
<feature type="transmembrane region" description="Helical" evidence="6">
    <location>
        <begin position="34"/>
        <end position="51"/>
    </location>
</feature>
<proteinExistence type="predicted"/>
<feature type="transmembrane region" description="Helical" evidence="6">
    <location>
        <begin position="7"/>
        <end position="28"/>
    </location>
</feature>
<evidence type="ECO:0000256" key="1">
    <source>
        <dbReference type="ARBA" id="ARBA00004225"/>
    </source>
</evidence>
<evidence type="ECO:0000313" key="7">
    <source>
        <dbReference type="Ensembl" id="ENSZLMP00000003665.1"/>
    </source>
</evidence>
<dbReference type="PANTHER" id="PTHR16296:SF2">
    <property type="entry name" value="TRANSMEMBRANE PROTEIN 126A"/>
    <property type="match status" value="1"/>
</dbReference>
<reference evidence="7" key="2">
    <citation type="submission" date="2025-09" db="UniProtKB">
        <authorList>
            <consortium name="Ensembl"/>
        </authorList>
    </citation>
    <scope>IDENTIFICATION</scope>
</reference>
<dbReference type="GO" id="GO:0031966">
    <property type="term" value="C:mitochondrial membrane"/>
    <property type="evidence" value="ECO:0007669"/>
    <property type="project" value="UniProtKB-SubCell"/>
</dbReference>
<dbReference type="AlphaFoldDB" id="A0A8D2NT68"/>
<name>A0A8D2NT68_ZOSLA</name>
<evidence type="ECO:0000256" key="2">
    <source>
        <dbReference type="ARBA" id="ARBA00022692"/>
    </source>
</evidence>
<reference evidence="7" key="1">
    <citation type="submission" date="2025-08" db="UniProtKB">
        <authorList>
            <consortium name="Ensembl"/>
        </authorList>
    </citation>
    <scope>IDENTIFICATION</scope>
</reference>
<keyword evidence="2 6" id="KW-0812">Transmembrane</keyword>
<evidence type="ECO:0000256" key="4">
    <source>
        <dbReference type="ARBA" id="ARBA00023128"/>
    </source>
</evidence>
<keyword evidence="8" id="KW-1185">Reference proteome</keyword>
<dbReference type="PANTHER" id="PTHR16296">
    <property type="entry name" value="UNCHARACTERIZED HYPOTHALAMUS PROTEIN HT007"/>
    <property type="match status" value="1"/>
</dbReference>
<feature type="transmembrane region" description="Helical" evidence="6">
    <location>
        <begin position="95"/>
        <end position="117"/>
    </location>
</feature>
<organism evidence="7 8">
    <name type="scientific">Zosterops lateralis melanops</name>
    <dbReference type="NCBI Taxonomy" id="1220523"/>
    <lineage>
        <taxon>Eukaryota</taxon>
        <taxon>Metazoa</taxon>
        <taxon>Chordata</taxon>
        <taxon>Craniata</taxon>
        <taxon>Vertebrata</taxon>
        <taxon>Euteleostomi</taxon>
        <taxon>Archelosauria</taxon>
        <taxon>Archosauria</taxon>
        <taxon>Dinosauria</taxon>
        <taxon>Saurischia</taxon>
        <taxon>Theropoda</taxon>
        <taxon>Coelurosauria</taxon>
        <taxon>Aves</taxon>
        <taxon>Neognathae</taxon>
        <taxon>Neoaves</taxon>
        <taxon>Telluraves</taxon>
        <taxon>Australaves</taxon>
        <taxon>Passeriformes</taxon>
        <taxon>Sylvioidea</taxon>
        <taxon>Zosteropidae</taxon>
        <taxon>Zosterops</taxon>
    </lineage>
</organism>
<evidence type="ECO:0000313" key="8">
    <source>
        <dbReference type="Proteomes" id="UP000694401"/>
    </source>
</evidence>
<keyword evidence="4" id="KW-0496">Mitochondrion</keyword>
<dbReference type="Ensembl" id="ENSZLMT00000003789.1">
    <property type="protein sequence ID" value="ENSZLMP00000003665.1"/>
    <property type="gene ID" value="ENSZLMG00000002656.1"/>
</dbReference>
<keyword evidence="5 6" id="KW-0472">Membrane</keyword>
<keyword evidence="3 6" id="KW-1133">Transmembrane helix</keyword>
<dbReference type="GO" id="GO:0032981">
    <property type="term" value="P:mitochondrial respiratory chain complex I assembly"/>
    <property type="evidence" value="ECO:0007669"/>
    <property type="project" value="TreeGrafter"/>
</dbReference>
<feature type="transmembrane region" description="Helical" evidence="6">
    <location>
        <begin position="63"/>
        <end position="83"/>
    </location>
</feature>
<comment type="subcellular location">
    <subcellularLocation>
        <location evidence="1">Mitochondrion membrane</location>
        <topology evidence="1">Multi-pass membrane protein</topology>
    </subcellularLocation>
</comment>
<evidence type="ECO:0000256" key="6">
    <source>
        <dbReference type="SAM" id="Phobius"/>
    </source>
</evidence>